<dbReference type="PANTHER" id="PTHR32322:SF18">
    <property type="entry name" value="S-ADENOSYLMETHIONINE_S-ADENOSYLHOMOCYSTEINE TRANSPORTER"/>
    <property type="match status" value="1"/>
</dbReference>
<dbReference type="InterPro" id="IPR037185">
    <property type="entry name" value="EmrE-like"/>
</dbReference>
<keyword evidence="9" id="KW-1185">Reference proteome</keyword>
<evidence type="ECO:0000256" key="1">
    <source>
        <dbReference type="ARBA" id="ARBA00004651"/>
    </source>
</evidence>
<evidence type="ECO:0000313" key="8">
    <source>
        <dbReference type="EMBL" id="MFL9879692.1"/>
    </source>
</evidence>
<proteinExistence type="predicted"/>
<evidence type="ECO:0000259" key="7">
    <source>
        <dbReference type="Pfam" id="PF00892"/>
    </source>
</evidence>
<organism evidence="8 9">
    <name type="scientific">Herbaspirillum rhizosphaerae</name>
    <dbReference type="NCBI Taxonomy" id="346179"/>
    <lineage>
        <taxon>Bacteria</taxon>
        <taxon>Pseudomonadati</taxon>
        <taxon>Pseudomonadota</taxon>
        <taxon>Betaproteobacteria</taxon>
        <taxon>Burkholderiales</taxon>
        <taxon>Oxalobacteraceae</taxon>
        <taxon>Herbaspirillum</taxon>
    </lineage>
</organism>
<reference evidence="8 9" key="1">
    <citation type="journal article" date="2024" name="Chem. Sci.">
        <title>Discovery of megapolipeptins by genome mining of a Burkholderiales bacteria collection.</title>
        <authorList>
            <person name="Paulo B.S."/>
            <person name="Recchia M.J.J."/>
            <person name="Lee S."/>
            <person name="Fergusson C.H."/>
            <person name="Romanowski S.B."/>
            <person name="Hernandez A."/>
            <person name="Krull N."/>
            <person name="Liu D.Y."/>
            <person name="Cavanagh H."/>
            <person name="Bos A."/>
            <person name="Gray C.A."/>
            <person name="Murphy B.T."/>
            <person name="Linington R.G."/>
            <person name="Eustaquio A.S."/>
        </authorList>
    </citation>
    <scope>NUCLEOTIDE SEQUENCE [LARGE SCALE GENOMIC DNA]</scope>
    <source>
        <strain evidence="8 9">RL21-008-BIB-B</strain>
    </source>
</reference>
<comment type="caution">
    <text evidence="8">The sequence shown here is derived from an EMBL/GenBank/DDBJ whole genome shotgun (WGS) entry which is preliminary data.</text>
</comment>
<feature type="transmembrane region" description="Helical" evidence="6">
    <location>
        <begin position="129"/>
        <end position="148"/>
    </location>
</feature>
<dbReference type="Proteomes" id="UP001629214">
    <property type="component" value="Unassembled WGS sequence"/>
</dbReference>
<feature type="transmembrane region" description="Helical" evidence="6">
    <location>
        <begin position="275"/>
        <end position="293"/>
    </location>
</feature>
<feature type="transmembrane region" description="Helical" evidence="6">
    <location>
        <begin position="219"/>
        <end position="238"/>
    </location>
</feature>
<dbReference type="InterPro" id="IPR050638">
    <property type="entry name" value="AA-Vitamin_Transporters"/>
</dbReference>
<feature type="domain" description="EamA" evidence="7">
    <location>
        <begin position="11"/>
        <end position="143"/>
    </location>
</feature>
<keyword evidence="5 6" id="KW-0472">Membrane</keyword>
<comment type="subcellular location">
    <subcellularLocation>
        <location evidence="1">Cell membrane</location>
        <topology evidence="1">Multi-pass membrane protein</topology>
    </subcellularLocation>
</comment>
<evidence type="ECO:0000256" key="4">
    <source>
        <dbReference type="ARBA" id="ARBA00022989"/>
    </source>
</evidence>
<evidence type="ECO:0000256" key="2">
    <source>
        <dbReference type="ARBA" id="ARBA00022475"/>
    </source>
</evidence>
<protein>
    <submittedName>
        <fullName evidence="8">DMT family transporter</fullName>
    </submittedName>
</protein>
<feature type="transmembrane region" description="Helical" evidence="6">
    <location>
        <begin position="250"/>
        <end position="269"/>
    </location>
</feature>
<sequence length="303" mass="32426">MRESSLSSRQAILLLGVVVIIWGTTWPVNKAILHYMSPIWSTAIRSCIGTVVLLFICLARGRLILPQCGDLPVVFSVGLLHMTAYSILGNVGMQHVAAGRSVVLAYTTPMWVAPCARLFLGEAFTMRRAIGTVFGLLGLVLIFNPLAFDWGNQASVLGNGLILLGAMFWAASILYVRGHRWIGQPFDLLVWQALTASCVLVPCAWLFEGPPQVDLSAQVIGLQLYSATFGIAIAYWAINKVNQALPAMTTSLGLLGVPVFGIVCSSLALGEPLEFSLVASMALIIIGIAIGALPERRASATTS</sequence>
<accession>A0ABW8Z9S8</accession>
<dbReference type="EMBL" id="JAQQFR010000009">
    <property type="protein sequence ID" value="MFL9879692.1"/>
    <property type="molecule type" value="Genomic_DNA"/>
</dbReference>
<feature type="transmembrane region" description="Helical" evidence="6">
    <location>
        <begin position="154"/>
        <end position="176"/>
    </location>
</feature>
<feature type="domain" description="EamA" evidence="7">
    <location>
        <begin position="158"/>
        <end position="290"/>
    </location>
</feature>
<name>A0ABW8Z9S8_9BURK</name>
<feature type="transmembrane region" description="Helical" evidence="6">
    <location>
        <begin position="188"/>
        <end position="207"/>
    </location>
</feature>
<dbReference type="Pfam" id="PF00892">
    <property type="entry name" value="EamA"/>
    <property type="match status" value="2"/>
</dbReference>
<evidence type="ECO:0000256" key="3">
    <source>
        <dbReference type="ARBA" id="ARBA00022692"/>
    </source>
</evidence>
<dbReference type="SUPFAM" id="SSF103481">
    <property type="entry name" value="Multidrug resistance efflux transporter EmrE"/>
    <property type="match status" value="2"/>
</dbReference>
<keyword evidence="3 6" id="KW-0812">Transmembrane</keyword>
<evidence type="ECO:0000256" key="6">
    <source>
        <dbReference type="SAM" id="Phobius"/>
    </source>
</evidence>
<feature type="transmembrane region" description="Helical" evidence="6">
    <location>
        <begin position="71"/>
        <end position="91"/>
    </location>
</feature>
<dbReference type="RefSeq" id="WP_408168789.1">
    <property type="nucleotide sequence ID" value="NZ_JAQQFR010000009.1"/>
</dbReference>
<gene>
    <name evidence="8" type="ORF">PQR63_14930</name>
</gene>
<feature type="transmembrane region" description="Helical" evidence="6">
    <location>
        <begin position="12"/>
        <end position="33"/>
    </location>
</feature>
<dbReference type="PANTHER" id="PTHR32322">
    <property type="entry name" value="INNER MEMBRANE TRANSPORTER"/>
    <property type="match status" value="1"/>
</dbReference>
<evidence type="ECO:0000256" key="5">
    <source>
        <dbReference type="ARBA" id="ARBA00023136"/>
    </source>
</evidence>
<feature type="transmembrane region" description="Helical" evidence="6">
    <location>
        <begin position="39"/>
        <end position="59"/>
    </location>
</feature>
<feature type="transmembrane region" description="Helical" evidence="6">
    <location>
        <begin position="103"/>
        <end position="120"/>
    </location>
</feature>
<keyword evidence="4 6" id="KW-1133">Transmembrane helix</keyword>
<dbReference type="InterPro" id="IPR000620">
    <property type="entry name" value="EamA_dom"/>
</dbReference>
<evidence type="ECO:0000313" key="9">
    <source>
        <dbReference type="Proteomes" id="UP001629214"/>
    </source>
</evidence>
<keyword evidence="2" id="KW-1003">Cell membrane</keyword>